<sequence length="288" mass="33322">MDRKVVEEELRKGWEAASQFRNLLNTQDQLTEKLERGECSNDQRRMECMKNYSNTMLNSFDNSISILKKIVHSVEMEAFSVGQITTNACPSKSRLRTIETPNLTPDGHAWRKYGQKSILKSKHPREYYRCAYKEDQNCQATKQVQKTSDNPRKYRITYFGHHTCQPILNNNNLIPDSSMLDPLERDFTNIISFDLKNHPNTFPKQDLSLVIPSSSLSNNHPPPQAVDSIMETSLDDEIAYLNYPDVLYSPRIFTSPSYMDTSNVEDYRLMVDDSYDMSGVLLDLPLWD</sequence>
<dbReference type="Pfam" id="PF03106">
    <property type="entry name" value="WRKY"/>
    <property type="match status" value="1"/>
</dbReference>
<proteinExistence type="predicted"/>
<keyword evidence="5" id="KW-0539">Nucleus</keyword>
<dbReference type="SUPFAM" id="SSF118290">
    <property type="entry name" value="WRKY DNA-binding domain"/>
    <property type="match status" value="1"/>
</dbReference>
<dbReference type="AlphaFoldDB" id="A0A9R0JX13"/>
<dbReference type="SMART" id="SM00774">
    <property type="entry name" value="WRKY"/>
    <property type="match status" value="1"/>
</dbReference>
<gene>
    <name evidence="8" type="primary">LOC110789303</name>
</gene>
<dbReference type="GeneID" id="110789303"/>
<feature type="domain" description="WRKY" evidence="6">
    <location>
        <begin position="99"/>
        <end position="162"/>
    </location>
</feature>
<evidence type="ECO:0000313" key="7">
    <source>
        <dbReference type="Proteomes" id="UP000813463"/>
    </source>
</evidence>
<dbReference type="PROSITE" id="PS50811">
    <property type="entry name" value="WRKY"/>
    <property type="match status" value="1"/>
</dbReference>
<evidence type="ECO:0000256" key="3">
    <source>
        <dbReference type="ARBA" id="ARBA00023125"/>
    </source>
</evidence>
<keyword evidence="7" id="KW-1185">Reference proteome</keyword>
<dbReference type="KEGG" id="soe:110789303"/>
<evidence type="ECO:0000313" key="8">
    <source>
        <dbReference type="RefSeq" id="XP_021849645.1"/>
    </source>
</evidence>
<dbReference type="PANTHER" id="PTHR31282">
    <property type="entry name" value="WRKY TRANSCRIPTION FACTOR 21-RELATED"/>
    <property type="match status" value="1"/>
</dbReference>
<dbReference type="RefSeq" id="XP_021849645.1">
    <property type="nucleotide sequence ID" value="XM_021993953.2"/>
</dbReference>
<comment type="subcellular location">
    <subcellularLocation>
        <location evidence="1">Nucleus</location>
    </subcellularLocation>
</comment>
<name>A0A9R0JX13_SPIOL</name>
<keyword evidence="2" id="KW-0805">Transcription regulation</keyword>
<evidence type="ECO:0000256" key="4">
    <source>
        <dbReference type="ARBA" id="ARBA00023163"/>
    </source>
</evidence>
<dbReference type="GO" id="GO:0005634">
    <property type="term" value="C:nucleus"/>
    <property type="evidence" value="ECO:0000318"/>
    <property type="project" value="GO_Central"/>
</dbReference>
<dbReference type="GO" id="GO:0006355">
    <property type="term" value="P:regulation of DNA-templated transcription"/>
    <property type="evidence" value="ECO:0000318"/>
    <property type="project" value="GO_Central"/>
</dbReference>
<protein>
    <submittedName>
        <fullName evidence="8">Probable WRKY transcription factor 66</fullName>
    </submittedName>
</protein>
<dbReference type="GO" id="GO:0000976">
    <property type="term" value="F:transcription cis-regulatory region binding"/>
    <property type="evidence" value="ECO:0000318"/>
    <property type="project" value="GO_Central"/>
</dbReference>
<accession>A0A9R0JX13</accession>
<keyword evidence="4" id="KW-0804">Transcription</keyword>
<dbReference type="OrthoDB" id="2021064at2759"/>
<evidence type="ECO:0000256" key="2">
    <source>
        <dbReference type="ARBA" id="ARBA00023015"/>
    </source>
</evidence>
<reference evidence="7" key="1">
    <citation type="journal article" date="2021" name="Nat. Commun.">
        <title>Genomic analyses provide insights into spinach domestication and the genetic basis of agronomic traits.</title>
        <authorList>
            <person name="Cai X."/>
            <person name="Sun X."/>
            <person name="Xu C."/>
            <person name="Sun H."/>
            <person name="Wang X."/>
            <person name="Ge C."/>
            <person name="Zhang Z."/>
            <person name="Wang Q."/>
            <person name="Fei Z."/>
            <person name="Jiao C."/>
            <person name="Wang Q."/>
        </authorList>
    </citation>
    <scope>NUCLEOTIDE SEQUENCE [LARGE SCALE GENOMIC DNA]</scope>
    <source>
        <strain evidence="7">cv. Varoflay</strain>
    </source>
</reference>
<dbReference type="InterPro" id="IPR036576">
    <property type="entry name" value="WRKY_dom_sf"/>
</dbReference>
<dbReference type="Gene3D" id="2.20.25.80">
    <property type="entry name" value="WRKY domain"/>
    <property type="match status" value="1"/>
</dbReference>
<dbReference type="InterPro" id="IPR003657">
    <property type="entry name" value="WRKY_dom"/>
</dbReference>
<evidence type="ECO:0000256" key="5">
    <source>
        <dbReference type="ARBA" id="ARBA00023242"/>
    </source>
</evidence>
<evidence type="ECO:0000256" key="1">
    <source>
        <dbReference type="ARBA" id="ARBA00004123"/>
    </source>
</evidence>
<reference evidence="8" key="2">
    <citation type="submission" date="2025-08" db="UniProtKB">
        <authorList>
            <consortium name="RefSeq"/>
        </authorList>
    </citation>
    <scope>IDENTIFICATION</scope>
    <source>
        <tissue evidence="8">Leaf</tissue>
    </source>
</reference>
<organism evidence="7 8">
    <name type="scientific">Spinacia oleracea</name>
    <name type="common">Spinach</name>
    <dbReference type="NCBI Taxonomy" id="3562"/>
    <lineage>
        <taxon>Eukaryota</taxon>
        <taxon>Viridiplantae</taxon>
        <taxon>Streptophyta</taxon>
        <taxon>Embryophyta</taxon>
        <taxon>Tracheophyta</taxon>
        <taxon>Spermatophyta</taxon>
        <taxon>Magnoliopsida</taxon>
        <taxon>eudicotyledons</taxon>
        <taxon>Gunneridae</taxon>
        <taxon>Pentapetalae</taxon>
        <taxon>Caryophyllales</taxon>
        <taxon>Chenopodiaceae</taxon>
        <taxon>Chenopodioideae</taxon>
        <taxon>Anserineae</taxon>
        <taxon>Spinacia</taxon>
    </lineage>
</organism>
<keyword evidence="3" id="KW-0238">DNA-binding</keyword>
<dbReference type="GO" id="GO:0003700">
    <property type="term" value="F:DNA-binding transcription factor activity"/>
    <property type="evidence" value="ECO:0000318"/>
    <property type="project" value="GO_Central"/>
</dbReference>
<dbReference type="Proteomes" id="UP000813463">
    <property type="component" value="Chromosome 4"/>
</dbReference>
<dbReference type="InterPro" id="IPR044810">
    <property type="entry name" value="WRKY_plant"/>
</dbReference>
<evidence type="ECO:0000259" key="6">
    <source>
        <dbReference type="PROSITE" id="PS50811"/>
    </source>
</evidence>